<proteinExistence type="predicted"/>
<dbReference type="CDD" id="cd00291">
    <property type="entry name" value="SirA_YedF_YeeD"/>
    <property type="match status" value="1"/>
</dbReference>
<dbReference type="SUPFAM" id="SSF64307">
    <property type="entry name" value="SirA-like"/>
    <property type="match status" value="1"/>
</dbReference>
<name>A0A0F9LHQ1_9ZZZZ</name>
<organism evidence="2">
    <name type="scientific">marine sediment metagenome</name>
    <dbReference type="NCBI Taxonomy" id="412755"/>
    <lineage>
        <taxon>unclassified sequences</taxon>
        <taxon>metagenomes</taxon>
        <taxon>ecological metagenomes</taxon>
    </lineage>
</organism>
<dbReference type="Pfam" id="PF01206">
    <property type="entry name" value="TusA"/>
    <property type="match status" value="1"/>
</dbReference>
<sequence length="89" mass="10490">MVIEDIKLRKIDENYYELDVRGMVCPFPQVLISKALKSLTSNEKLEVFIDNPPSVREIPLSLERNGYKVERTKVDENNWKLVVEIKQRQ</sequence>
<dbReference type="InterPro" id="IPR036868">
    <property type="entry name" value="TusA-like_sf"/>
</dbReference>
<evidence type="ECO:0000313" key="2">
    <source>
        <dbReference type="EMBL" id="KKM94454.1"/>
    </source>
</evidence>
<dbReference type="EMBL" id="LAZR01006137">
    <property type="protein sequence ID" value="KKM94454.1"/>
    <property type="molecule type" value="Genomic_DNA"/>
</dbReference>
<dbReference type="AlphaFoldDB" id="A0A0F9LHQ1"/>
<dbReference type="PROSITE" id="PS01148">
    <property type="entry name" value="UPF0033"/>
    <property type="match status" value="1"/>
</dbReference>
<dbReference type="Gene3D" id="3.30.110.40">
    <property type="entry name" value="TusA-like domain"/>
    <property type="match status" value="1"/>
</dbReference>
<accession>A0A0F9LHQ1</accession>
<dbReference type="InterPro" id="IPR001455">
    <property type="entry name" value="TusA-like"/>
</dbReference>
<dbReference type="PANTHER" id="PTHR33279:SF18">
    <property type="entry name" value="SULFUR CARRIER PROTEIN MJ0990-RELATED"/>
    <property type="match status" value="1"/>
</dbReference>
<evidence type="ECO:0000259" key="1">
    <source>
        <dbReference type="PROSITE" id="PS01148"/>
    </source>
</evidence>
<dbReference type="PANTHER" id="PTHR33279">
    <property type="entry name" value="SULFUR CARRIER PROTEIN YEDF-RELATED"/>
    <property type="match status" value="1"/>
</dbReference>
<reference evidence="2" key="1">
    <citation type="journal article" date="2015" name="Nature">
        <title>Complex archaea that bridge the gap between prokaryotes and eukaryotes.</title>
        <authorList>
            <person name="Spang A."/>
            <person name="Saw J.H."/>
            <person name="Jorgensen S.L."/>
            <person name="Zaremba-Niedzwiedzka K."/>
            <person name="Martijn J."/>
            <person name="Lind A.E."/>
            <person name="van Eijk R."/>
            <person name="Schleper C."/>
            <person name="Guy L."/>
            <person name="Ettema T.J."/>
        </authorList>
    </citation>
    <scope>NUCLEOTIDE SEQUENCE</scope>
</reference>
<feature type="domain" description="UPF0033" evidence="1">
    <location>
        <begin position="18"/>
        <end position="42"/>
    </location>
</feature>
<gene>
    <name evidence="2" type="ORF">LCGC14_1198160</name>
</gene>
<comment type="caution">
    <text evidence="2">The sequence shown here is derived from an EMBL/GenBank/DDBJ whole genome shotgun (WGS) entry which is preliminary data.</text>
</comment>
<protein>
    <recommendedName>
        <fullName evidence="1">UPF0033 domain-containing protein</fullName>
    </recommendedName>
</protein>